<protein>
    <submittedName>
        <fullName evidence="1">Uncharacterized protein</fullName>
    </submittedName>
</protein>
<evidence type="ECO:0000313" key="1">
    <source>
        <dbReference type="EMBL" id="EQD76229.1"/>
    </source>
</evidence>
<proteinExistence type="predicted"/>
<name>T1D3Y6_9ZZZZ</name>
<feature type="non-terminal residue" evidence="1">
    <location>
        <position position="63"/>
    </location>
</feature>
<reference evidence="1" key="2">
    <citation type="journal article" date="2014" name="ISME J.">
        <title>Microbial stratification in low pH oxic and suboxic macroscopic growths along an acid mine drainage.</title>
        <authorList>
            <person name="Mendez-Garcia C."/>
            <person name="Mesa V."/>
            <person name="Sprenger R.R."/>
            <person name="Richter M."/>
            <person name="Diez M.S."/>
            <person name="Solano J."/>
            <person name="Bargiela R."/>
            <person name="Golyshina O.V."/>
            <person name="Manteca A."/>
            <person name="Ramos J.L."/>
            <person name="Gallego J.R."/>
            <person name="Llorente I."/>
            <person name="Martins Dos Santos V.A."/>
            <person name="Jensen O.N."/>
            <person name="Pelaez A.I."/>
            <person name="Sanchez J."/>
            <person name="Ferrer M."/>
        </authorList>
    </citation>
    <scope>NUCLEOTIDE SEQUENCE</scope>
</reference>
<accession>T1D3Y6</accession>
<comment type="caution">
    <text evidence="1">The sequence shown here is derived from an EMBL/GenBank/DDBJ whole genome shotgun (WGS) entry which is preliminary data.</text>
</comment>
<dbReference type="AlphaFoldDB" id="T1D3Y6"/>
<reference evidence="1" key="1">
    <citation type="submission" date="2013-08" db="EMBL/GenBank/DDBJ databases">
        <authorList>
            <person name="Mendez C."/>
            <person name="Richter M."/>
            <person name="Ferrer M."/>
            <person name="Sanchez J."/>
        </authorList>
    </citation>
    <scope>NUCLEOTIDE SEQUENCE</scope>
</reference>
<sequence>MREDVNILGVPLSNLCTEPFPESKQRVLLRNIAYAGAVSALLDLDHSIVSEMLDEKYKKNETL</sequence>
<gene>
    <name evidence="1" type="ORF">B1A_03443</name>
</gene>
<organism evidence="1">
    <name type="scientific">mine drainage metagenome</name>
    <dbReference type="NCBI Taxonomy" id="410659"/>
    <lineage>
        <taxon>unclassified sequences</taxon>
        <taxon>metagenomes</taxon>
        <taxon>ecological metagenomes</taxon>
    </lineage>
</organism>
<dbReference type="EMBL" id="AUZX01002522">
    <property type="protein sequence ID" value="EQD76229.1"/>
    <property type="molecule type" value="Genomic_DNA"/>
</dbReference>